<proteinExistence type="predicted"/>
<keyword evidence="2" id="KW-1185">Reference proteome</keyword>
<protein>
    <submittedName>
        <fullName evidence="1">Uncharacterized protein</fullName>
    </submittedName>
</protein>
<dbReference type="Proteomes" id="UP001141552">
    <property type="component" value="Unassembled WGS sequence"/>
</dbReference>
<organism evidence="1 2">
    <name type="scientific">Turnera subulata</name>
    <dbReference type="NCBI Taxonomy" id="218843"/>
    <lineage>
        <taxon>Eukaryota</taxon>
        <taxon>Viridiplantae</taxon>
        <taxon>Streptophyta</taxon>
        <taxon>Embryophyta</taxon>
        <taxon>Tracheophyta</taxon>
        <taxon>Spermatophyta</taxon>
        <taxon>Magnoliopsida</taxon>
        <taxon>eudicotyledons</taxon>
        <taxon>Gunneridae</taxon>
        <taxon>Pentapetalae</taxon>
        <taxon>rosids</taxon>
        <taxon>fabids</taxon>
        <taxon>Malpighiales</taxon>
        <taxon>Passifloraceae</taxon>
        <taxon>Turnera</taxon>
    </lineage>
</organism>
<gene>
    <name evidence="1" type="ORF">Tsubulata_037545</name>
</gene>
<reference evidence="1" key="1">
    <citation type="submission" date="2022-02" db="EMBL/GenBank/DDBJ databases">
        <authorList>
            <person name="Henning P.M."/>
            <person name="McCubbin A.G."/>
            <person name="Shore J.S."/>
        </authorList>
    </citation>
    <scope>NUCLEOTIDE SEQUENCE</scope>
    <source>
        <strain evidence="1">F60SS</strain>
        <tissue evidence="1">Leaves</tissue>
    </source>
</reference>
<reference evidence="1" key="2">
    <citation type="journal article" date="2023" name="Plants (Basel)">
        <title>Annotation of the Turnera subulata (Passifloraceae) Draft Genome Reveals the S-Locus Evolved after the Divergence of Turneroideae from Passifloroideae in a Stepwise Manner.</title>
        <authorList>
            <person name="Henning P.M."/>
            <person name="Roalson E.H."/>
            <person name="Mir W."/>
            <person name="McCubbin A.G."/>
            <person name="Shore J.S."/>
        </authorList>
    </citation>
    <scope>NUCLEOTIDE SEQUENCE</scope>
    <source>
        <strain evidence="1">F60SS</strain>
    </source>
</reference>
<name>A0A9Q0JKT7_9ROSI</name>
<comment type="caution">
    <text evidence="1">The sequence shown here is derived from an EMBL/GenBank/DDBJ whole genome shotgun (WGS) entry which is preliminary data.</text>
</comment>
<accession>A0A9Q0JKT7</accession>
<dbReference type="EMBL" id="JAKUCV010001907">
    <property type="protein sequence ID" value="KAJ4844652.1"/>
    <property type="molecule type" value="Genomic_DNA"/>
</dbReference>
<dbReference type="AlphaFoldDB" id="A0A9Q0JKT7"/>
<evidence type="ECO:0000313" key="2">
    <source>
        <dbReference type="Proteomes" id="UP001141552"/>
    </source>
</evidence>
<sequence length="69" mass="8196">MYQWIQSRFGPKKANRRKYLKRLPAPPPIRSIIADIKYCTSKYDFHICFCPRIANKVGDWLAKAARRLQ</sequence>
<evidence type="ECO:0000313" key="1">
    <source>
        <dbReference type="EMBL" id="KAJ4844652.1"/>
    </source>
</evidence>